<evidence type="ECO:0000256" key="2">
    <source>
        <dbReference type="SAM" id="MobiDB-lite"/>
    </source>
</evidence>
<organism evidence="6 7">
    <name type="scientific">Candidatus Uhrbacteria bacterium RIFCSPHIGHO2_02_FULL_57_19</name>
    <dbReference type="NCBI Taxonomy" id="1802391"/>
    <lineage>
        <taxon>Bacteria</taxon>
        <taxon>Candidatus Uhriibacteriota</taxon>
    </lineage>
</organism>
<sequence>MKRTVMISVVFAILTVASAAKADTTYTVKPGDTISQLLRDHGVTLGELKDANPGKIPGVCRSTKTVIGRFGTFTLCLRPRSYLVAGRTLTIPESRTAIEERAGQVEGLNRTIEGLNATVSDLQAQLMAQQETTQTRSSVLQSSKELSEARAEIASLKRKHARELKKVRADVSALRGKLARERREHSRAEETLEKALRAAKREQPAARVVVKRVPSQSYNKTLATALSIGLGAFALALLWVSVTSRRKNRLIADLQVESEKASQEVGNIRQELAGEREALQKELEAKKGSISIHELAAKDRVKDLDAKLAEAEQAKTEADKAKRAYLRKAVELDGQAMKIATERDGLQSKLQDAASVADRLRQETADQRHQLEQAESDRKIGETRFQSEIGRRAMQEDEALGSALEKQRAEYEATISDLRGQLNRTEIGTASLEDDKQSLEGELAQGRKLRQEQSSELESLRQHVARQGEQIALLAQGLEQLKGVKDENVRLNGELDVLRNQLEGFKKADADADALADAHLDWQKERSSLYSQLGEATKRGDELGARIQDLENGVERATRGVAELAEKRRRELDEVRESAEQEIAFFRKKAADAEAQPKSVPQPERKRITTPPLPLPAVSEDGERRKTPPPPFESLIEAAGAVDLTEHAELEEDQDQPKVGTLAVSDDLVRELTSYGPNPLMVKPKGTVTNEAREPFARTPSTAKMRVFHATDGVDVDLDAYFKVLPKSGESGYMCVWPGCEAIVARDEREQHLEDHRAITEIIPKGDNGAGVTAHKTAFNLEELDLRPVKDELLKAKTTAMVVKGIRLIDCPCGAKEFDKATWREHLRRGHLECHLCQPPVIIQSDHLSRHLKRAHPENIGASGKRRQSQGD</sequence>
<proteinExistence type="predicted"/>
<evidence type="ECO:0000313" key="7">
    <source>
        <dbReference type="Proteomes" id="UP000176303"/>
    </source>
</evidence>
<dbReference type="EMBL" id="MGDZ01000049">
    <property type="protein sequence ID" value="OGL72823.1"/>
    <property type="molecule type" value="Genomic_DNA"/>
</dbReference>
<dbReference type="PROSITE" id="PS51782">
    <property type="entry name" value="LYSM"/>
    <property type="match status" value="1"/>
</dbReference>
<dbReference type="SMART" id="SM00257">
    <property type="entry name" value="LysM"/>
    <property type="match status" value="1"/>
</dbReference>
<dbReference type="Pfam" id="PF01476">
    <property type="entry name" value="LysM"/>
    <property type="match status" value="1"/>
</dbReference>
<protein>
    <recommendedName>
        <fullName evidence="5">LysM domain-containing protein</fullName>
    </recommendedName>
</protein>
<comment type="caution">
    <text evidence="6">The sequence shown here is derived from an EMBL/GenBank/DDBJ whole genome shotgun (WGS) entry which is preliminary data.</text>
</comment>
<evidence type="ECO:0000313" key="6">
    <source>
        <dbReference type="EMBL" id="OGL72823.1"/>
    </source>
</evidence>
<feature type="region of interest" description="Disordered" evidence="2">
    <location>
        <begin position="360"/>
        <end position="392"/>
    </location>
</feature>
<feature type="coiled-coil region" evidence="1">
    <location>
        <begin position="481"/>
        <end position="508"/>
    </location>
</feature>
<keyword evidence="3" id="KW-1133">Transmembrane helix</keyword>
<feature type="signal peptide" evidence="4">
    <location>
        <begin position="1"/>
        <end position="22"/>
    </location>
</feature>
<accession>A0A1F7U3I0</accession>
<dbReference type="CDD" id="cd00118">
    <property type="entry name" value="LysM"/>
    <property type="match status" value="1"/>
</dbReference>
<keyword evidence="3" id="KW-0472">Membrane</keyword>
<evidence type="ECO:0000256" key="4">
    <source>
        <dbReference type="SAM" id="SignalP"/>
    </source>
</evidence>
<feature type="compositionally biased region" description="Basic and acidic residues" evidence="2">
    <location>
        <begin position="360"/>
        <end position="382"/>
    </location>
</feature>
<feature type="transmembrane region" description="Helical" evidence="3">
    <location>
        <begin position="222"/>
        <end position="242"/>
    </location>
</feature>
<keyword evidence="1" id="KW-0175">Coiled coil</keyword>
<dbReference type="STRING" id="1802391.A3D72_02035"/>
<evidence type="ECO:0000256" key="3">
    <source>
        <dbReference type="SAM" id="Phobius"/>
    </source>
</evidence>
<gene>
    <name evidence="6" type="ORF">A3D72_02035</name>
</gene>
<reference evidence="6 7" key="1">
    <citation type="journal article" date="2016" name="Nat. Commun.">
        <title>Thousands of microbial genomes shed light on interconnected biogeochemical processes in an aquifer system.</title>
        <authorList>
            <person name="Anantharaman K."/>
            <person name="Brown C.T."/>
            <person name="Hug L.A."/>
            <person name="Sharon I."/>
            <person name="Castelle C.J."/>
            <person name="Probst A.J."/>
            <person name="Thomas B.C."/>
            <person name="Singh A."/>
            <person name="Wilkins M.J."/>
            <person name="Karaoz U."/>
            <person name="Brodie E.L."/>
            <person name="Williams K.H."/>
            <person name="Hubbard S.S."/>
            <person name="Banfield J.F."/>
        </authorList>
    </citation>
    <scope>NUCLEOTIDE SEQUENCE [LARGE SCALE GENOMIC DNA]</scope>
</reference>
<dbReference type="InterPro" id="IPR018392">
    <property type="entry name" value="LysM"/>
</dbReference>
<feature type="region of interest" description="Disordered" evidence="2">
    <location>
        <begin position="587"/>
        <end position="633"/>
    </location>
</feature>
<feature type="chain" id="PRO_5009532975" description="LysM domain-containing protein" evidence="4">
    <location>
        <begin position="23"/>
        <end position="872"/>
    </location>
</feature>
<evidence type="ECO:0000259" key="5">
    <source>
        <dbReference type="PROSITE" id="PS51782"/>
    </source>
</evidence>
<name>A0A1F7U3I0_9BACT</name>
<dbReference type="InterPro" id="IPR036779">
    <property type="entry name" value="LysM_dom_sf"/>
</dbReference>
<dbReference type="AlphaFoldDB" id="A0A1F7U3I0"/>
<feature type="coiled-coil region" evidence="1">
    <location>
        <begin position="105"/>
        <end position="202"/>
    </location>
</feature>
<keyword evidence="4" id="KW-0732">Signal</keyword>
<dbReference type="Gene3D" id="3.10.350.10">
    <property type="entry name" value="LysM domain"/>
    <property type="match status" value="1"/>
</dbReference>
<feature type="domain" description="LysM" evidence="5">
    <location>
        <begin position="24"/>
        <end position="68"/>
    </location>
</feature>
<evidence type="ECO:0000256" key="1">
    <source>
        <dbReference type="SAM" id="Coils"/>
    </source>
</evidence>
<dbReference type="Proteomes" id="UP000176303">
    <property type="component" value="Unassembled WGS sequence"/>
</dbReference>
<keyword evidence="3" id="KW-0812">Transmembrane</keyword>